<comment type="similarity">
    <text evidence="1">Belongs to the TRAFAC class TrmE-Era-EngA-EngB-Septin-like GTPase superfamily. Septin GTPase family.</text>
</comment>
<feature type="region of interest" description="Disordered" evidence="2">
    <location>
        <begin position="68"/>
        <end position="122"/>
    </location>
</feature>
<evidence type="ECO:0000259" key="3">
    <source>
        <dbReference type="PROSITE" id="PS51719"/>
    </source>
</evidence>
<feature type="domain" description="Septin-type G" evidence="3">
    <location>
        <begin position="208"/>
        <end position="509"/>
    </location>
</feature>
<comment type="caution">
    <text evidence="4">The sequence shown here is derived from an EMBL/GenBank/DDBJ whole genome shotgun (WGS) entry which is preliminary data.</text>
</comment>
<evidence type="ECO:0000256" key="1">
    <source>
        <dbReference type="RuleBase" id="RU004560"/>
    </source>
</evidence>
<sequence>MRPLPGSNAFPGNASSGDGASECFASASQSTATQMSFILADETTMDSSLSTQCPPTLRVRDQRKHTTHAILGDTSAPNRELSTAQPPTVPRSTPTLPPRDAAAHRAAPMTNTSPARVQTPPPPLTSQPMTPILYGVSGPCSAISSSSSRRNSLVGSLSEYQESFVMSAFGASEHGQAQSTYSGEGAQQFIMPTINVPSRRPFTETGKNIGRLKLLLAGRSGLGKTALIRAIGQSCSHIVHVDPTMPVAMASTGLLPANTIPNDPPIVQGTFQITETFASTKPYPPWWKESVQTSPVSVAGSADDTILDRNVCLVDTPGYQETCRPADTVGQVAQYVESHLQKNRLDGLEDPDVLKTVGGSGGLLVDAVLYTIPSSGLTSTDFQYIRQLEPLTNVIPLLARADTLTPEQITASKERIAKQLAEEGLRLFTFVPSTSNVKERDIYAISSEFGSDPDTMDASLLMSSEYMQPLVPTDLSHLLESIFSVDGAMWLRHAAATKLLGWRLRHPRTSNGSAGFPLQTEAYTDRRLLRTRTGSLTSLAMSRVPSYARYEERYCRVQLTDWAADLQRSLANERAIQERRAREQAATWMREPWRDGRSAPGVDGGRAMALTRTRGRGDRQPSLSRRRHSTGSDQNWALVRHQDPLGLLQLKVDFKWQSWNTLEMVGGLGLLGGLAWLLV</sequence>
<dbReference type="SUPFAM" id="SSF52540">
    <property type="entry name" value="P-loop containing nucleoside triphosphate hydrolases"/>
    <property type="match status" value="1"/>
</dbReference>
<dbReference type="Gene3D" id="3.40.50.300">
    <property type="entry name" value="P-loop containing nucleotide triphosphate hydrolases"/>
    <property type="match status" value="1"/>
</dbReference>
<feature type="region of interest" description="Disordered" evidence="2">
    <location>
        <begin position="593"/>
        <end position="635"/>
    </location>
</feature>
<dbReference type="GO" id="GO:0005525">
    <property type="term" value="F:GTP binding"/>
    <property type="evidence" value="ECO:0007669"/>
    <property type="project" value="UniProtKB-KW"/>
</dbReference>
<dbReference type="EMBL" id="LFIW01000481">
    <property type="protein sequence ID" value="KZL86260.1"/>
    <property type="molecule type" value="Genomic_DNA"/>
</dbReference>
<organism evidence="4 5">
    <name type="scientific">Colletotrichum incanum</name>
    <name type="common">Soybean anthracnose fungus</name>
    <dbReference type="NCBI Taxonomy" id="1573173"/>
    <lineage>
        <taxon>Eukaryota</taxon>
        <taxon>Fungi</taxon>
        <taxon>Dikarya</taxon>
        <taxon>Ascomycota</taxon>
        <taxon>Pezizomycotina</taxon>
        <taxon>Sordariomycetes</taxon>
        <taxon>Hypocreomycetidae</taxon>
        <taxon>Glomerellales</taxon>
        <taxon>Glomerellaceae</taxon>
        <taxon>Colletotrichum</taxon>
        <taxon>Colletotrichum spaethianum species complex</taxon>
    </lineage>
</organism>
<keyword evidence="5" id="KW-1185">Reference proteome</keyword>
<gene>
    <name evidence="4" type="ORF">CI238_10485</name>
</gene>
<dbReference type="PANTHER" id="PTHR18884">
    <property type="entry name" value="SEPTIN"/>
    <property type="match status" value="1"/>
</dbReference>
<dbReference type="Proteomes" id="UP000076584">
    <property type="component" value="Unassembled WGS sequence"/>
</dbReference>
<keyword evidence="1" id="KW-0342">GTP-binding</keyword>
<evidence type="ECO:0000313" key="5">
    <source>
        <dbReference type="Proteomes" id="UP000076584"/>
    </source>
</evidence>
<dbReference type="AlphaFoldDB" id="A0A162NSE5"/>
<name>A0A162NSE5_COLIC</name>
<feature type="compositionally biased region" description="Polar residues" evidence="2">
    <location>
        <begin position="75"/>
        <end position="94"/>
    </location>
</feature>
<reference evidence="4 5" key="1">
    <citation type="submission" date="2015-06" db="EMBL/GenBank/DDBJ databases">
        <title>Survival trade-offs in plant roots during colonization by closely related pathogenic and mutualistic fungi.</title>
        <authorList>
            <person name="Hacquard S."/>
            <person name="Kracher B."/>
            <person name="Hiruma K."/>
            <person name="Weinman A."/>
            <person name="Muench P."/>
            <person name="Garrido Oter R."/>
            <person name="Ver Loren van Themaat E."/>
            <person name="Dallerey J.-F."/>
            <person name="Damm U."/>
            <person name="Henrissat B."/>
            <person name="Lespinet O."/>
            <person name="Thon M."/>
            <person name="Kemen E."/>
            <person name="McHardy A.C."/>
            <person name="Schulze-Lefert P."/>
            <person name="O'Connell R.J."/>
        </authorList>
    </citation>
    <scope>NUCLEOTIDE SEQUENCE [LARGE SCALE GENOMIC DNA]</scope>
    <source>
        <strain evidence="4 5">MAFF 238704</strain>
    </source>
</reference>
<keyword evidence="4" id="KW-0346">Stress response</keyword>
<evidence type="ECO:0000256" key="2">
    <source>
        <dbReference type="SAM" id="MobiDB-lite"/>
    </source>
</evidence>
<accession>A0A162NSE5</accession>
<dbReference type="InterPro" id="IPR030379">
    <property type="entry name" value="G_SEPTIN_dom"/>
</dbReference>
<dbReference type="Pfam" id="PF00735">
    <property type="entry name" value="Septin"/>
    <property type="match status" value="1"/>
</dbReference>
<dbReference type="STRING" id="1573173.A0A162NSE5"/>
<dbReference type="PROSITE" id="PS51719">
    <property type="entry name" value="G_SEPTIN"/>
    <property type="match status" value="1"/>
</dbReference>
<proteinExistence type="inferred from homology"/>
<dbReference type="InterPro" id="IPR027417">
    <property type="entry name" value="P-loop_NTPase"/>
</dbReference>
<feature type="compositionally biased region" description="Low complexity" evidence="2">
    <location>
        <begin position="98"/>
        <end position="108"/>
    </location>
</feature>
<keyword evidence="1" id="KW-0547">Nucleotide-binding</keyword>
<protein>
    <submittedName>
        <fullName evidence="4">Heat shock protein</fullName>
    </submittedName>
</protein>
<evidence type="ECO:0000313" key="4">
    <source>
        <dbReference type="EMBL" id="KZL86260.1"/>
    </source>
</evidence>